<dbReference type="PANTHER" id="PTHR10145:SF6">
    <property type="entry name" value="TRANSCRIPTION ELONGATION FACTOR SPT6"/>
    <property type="match status" value="1"/>
</dbReference>
<dbReference type="InterPro" id="IPR035420">
    <property type="entry name" value="Spt6_SH2"/>
</dbReference>
<dbReference type="InterPro" id="IPR032706">
    <property type="entry name" value="Spt6_HHH"/>
</dbReference>
<feature type="domain" description="Spt6 SH2" evidence="2">
    <location>
        <begin position="911"/>
        <end position="1131"/>
    </location>
</feature>
<feature type="region of interest" description="Disordered" evidence="1">
    <location>
        <begin position="1143"/>
        <end position="1243"/>
    </location>
</feature>
<keyword evidence="5" id="KW-1185">Reference proteome</keyword>
<dbReference type="EMBL" id="CAUJNA010000735">
    <property type="protein sequence ID" value="CAJ1380654.1"/>
    <property type="molecule type" value="Genomic_DNA"/>
</dbReference>
<feature type="region of interest" description="Disordered" evidence="1">
    <location>
        <begin position="683"/>
        <end position="702"/>
    </location>
</feature>
<dbReference type="Proteomes" id="UP001178507">
    <property type="component" value="Unassembled WGS sequence"/>
</dbReference>
<dbReference type="InterPro" id="IPR023323">
    <property type="entry name" value="Tex-like_dom_sf"/>
</dbReference>
<comment type="caution">
    <text evidence="4">The sequence shown here is derived from an EMBL/GenBank/DDBJ whole genome shotgun (WGS) entry which is preliminary data.</text>
</comment>
<feature type="region of interest" description="Disordered" evidence="1">
    <location>
        <begin position="325"/>
        <end position="347"/>
    </location>
</feature>
<feature type="domain" description="Transcription elongation factor Spt6 helix-hairpin-helix motif" evidence="3">
    <location>
        <begin position="535"/>
        <end position="608"/>
    </location>
</feature>
<dbReference type="InterPro" id="IPR037027">
    <property type="entry name" value="YqgF/RNaseH-like_dom_sf"/>
</dbReference>
<evidence type="ECO:0000313" key="4">
    <source>
        <dbReference type="EMBL" id="CAJ1380654.1"/>
    </source>
</evidence>
<dbReference type="GO" id="GO:0008023">
    <property type="term" value="C:transcription elongation factor complex"/>
    <property type="evidence" value="ECO:0007669"/>
    <property type="project" value="TreeGrafter"/>
</dbReference>
<feature type="region of interest" description="Disordered" evidence="1">
    <location>
        <begin position="1340"/>
        <end position="1407"/>
    </location>
</feature>
<dbReference type="GO" id="GO:0042393">
    <property type="term" value="F:histone binding"/>
    <property type="evidence" value="ECO:0007669"/>
    <property type="project" value="TreeGrafter"/>
</dbReference>
<dbReference type="InterPro" id="IPR017072">
    <property type="entry name" value="TF_Spt6"/>
</dbReference>
<evidence type="ECO:0000259" key="2">
    <source>
        <dbReference type="Pfam" id="PF14633"/>
    </source>
</evidence>
<name>A0AA36MUD1_9DINO</name>
<evidence type="ECO:0000313" key="5">
    <source>
        <dbReference type="Proteomes" id="UP001178507"/>
    </source>
</evidence>
<organism evidence="4 5">
    <name type="scientific">Effrenium voratum</name>
    <dbReference type="NCBI Taxonomy" id="2562239"/>
    <lineage>
        <taxon>Eukaryota</taxon>
        <taxon>Sar</taxon>
        <taxon>Alveolata</taxon>
        <taxon>Dinophyceae</taxon>
        <taxon>Suessiales</taxon>
        <taxon>Symbiodiniaceae</taxon>
        <taxon>Effrenium</taxon>
    </lineage>
</organism>
<dbReference type="Gene3D" id="1.10.3500.10">
    <property type="entry name" value="Tex N-terminal region-like"/>
    <property type="match status" value="1"/>
</dbReference>
<dbReference type="Gene3D" id="3.30.420.140">
    <property type="entry name" value="YqgF/RNase H-like domain"/>
    <property type="match status" value="1"/>
</dbReference>
<protein>
    <submittedName>
        <fullName evidence="4">Uncharacterized protein</fullName>
    </submittedName>
</protein>
<dbReference type="Gene3D" id="1.10.150.850">
    <property type="entry name" value="Spt6, helix-hairpin-helix domain"/>
    <property type="match status" value="1"/>
</dbReference>
<accession>A0AA36MUD1</accession>
<dbReference type="Pfam" id="PF14633">
    <property type="entry name" value="SH2_2"/>
    <property type="match status" value="1"/>
</dbReference>
<dbReference type="GO" id="GO:0031491">
    <property type="term" value="F:nucleosome binding"/>
    <property type="evidence" value="ECO:0007669"/>
    <property type="project" value="TreeGrafter"/>
</dbReference>
<evidence type="ECO:0000259" key="3">
    <source>
        <dbReference type="Pfam" id="PF14635"/>
    </source>
</evidence>
<dbReference type="GO" id="GO:0140673">
    <property type="term" value="P:transcription elongation-coupled chromatin remodeling"/>
    <property type="evidence" value="ECO:0007669"/>
    <property type="project" value="InterPro"/>
</dbReference>
<feature type="compositionally biased region" description="Basic and acidic residues" evidence="1">
    <location>
        <begin position="1143"/>
        <end position="1168"/>
    </location>
</feature>
<dbReference type="PANTHER" id="PTHR10145">
    <property type="entry name" value="TRANSCRIPTION ELONGATION FACTOR SPT6"/>
    <property type="match status" value="1"/>
</dbReference>
<feature type="compositionally biased region" description="Polar residues" evidence="1">
    <location>
        <begin position="1183"/>
        <end position="1196"/>
    </location>
</feature>
<dbReference type="InterPro" id="IPR036860">
    <property type="entry name" value="SH2_dom_sf"/>
</dbReference>
<dbReference type="GO" id="GO:0034728">
    <property type="term" value="P:nucleosome organization"/>
    <property type="evidence" value="ECO:0007669"/>
    <property type="project" value="TreeGrafter"/>
</dbReference>
<proteinExistence type="predicted"/>
<sequence length="1407" mass="157627">MWTTRSELRGCVRAAYRPQLPHGRGCEGWGHHLPDASHRRRAPGPRLRAQGEFWKICTISAKVTEAGRALAKEAAHSFKQSYRAFHVTYRPVGMFGVTSDLFLEMQQLQRKGFINIEYSLINGVDRDGKTKVVIPCHSVQDIIRTKQRLTAHFPKRANPHQSMPSDAESISHWNRCEELIPKLEAAARLREAGIRRAGAGGDTKAKVTASFAAATMNLDADALTQFMVADPIFEKLSQMYCVSMIESHELNTFAVIESDWNKVRRTILRRVLQEELYPMVWAEVQDYLTKMSSQVVCQAVRERLTRMVDVQPVVETDVKLDEAEEKVRHMRQEQDDDTDMRRKREDDPAWLQERRARKKGLCSILVVLPEVGETCIVGFVNAFGDAIDLRQLFKRCLRQPLPVQSVKGSYEYDREMIVLQHRETFKQMLCNYKPAVVLLAVTDSDILRMKVNVEDLIAKDQTVLAHFKVLPRVHFVDTTVPRAIAYNKRLMESPAYRDYAIPSHRIAISCTRLHQDALAEACQLWHELPDENGFLKLTLHALQQDVPKDMLSRTITRTLQEVTAKSGLQINKVRRSTHQASVIQFVPGLGPRKAKVFMKALADSVKSRDTVIEILAKHLSIKDPMTNPVMKNVLPFLKRSSPTSGTLGVRRSRPAWIACGFRGTCRTGSRPSARRRSQLRRRTFSAQTRRTRQRMRWGQGSPDSVRSRVMRLLQRDASFQGEPQYPDSANLDTLFEMIVQELQEPYKDLRQIHSELSSSELFYLALTESAEEFKSGCIVRGTVQRDEEYPDKDQEKEDDDRGHYVPKVMVRLASGTSVLGSFQKAYSHGKYGKAGHLPGCDRHFTRGEAILARVREVKAGNYSFRVLLSVDQDEEIWMESLPIKDEDVPYFLPGSGDDWTKVKLGLLDNSEQKRKAQLKDWIRRPRNIKHPNYVVGDHAYAVNTLQHFFLGTVLFRSSKNHDLLIAYLKVRPTTAQELTMPGELAPDKFFRTFDVFERLPQKTYGCGFEVANELEVEGQVYRDFDEIIARHMDPIMENLRLLQEHKRFGLQNGQIQDRKQVMQCMQSFSRDNLLLHYHFLLHDRAIGHGSLLWCCQGRNVKEELIQVTPRGYSLWGQPFTTLKALIEWFKTVGMSNASKCRRDFKEEHRKRQLELKDKRGDHADPEARYKRHRGFATTATTTQGLQTPGGRNTPTMYQAEANAPTPAGLSPGVAPTPRGSPAAGTPAAAFQRSPAPQTPMAAFGAAPQTPAAAFPRGAAPRSGFAPQTPAAIWAPRDRGTPNGHGGITPGGMVPQTPAGAYRSGTPSGMVPQTPIAAFSRQGTPGGMVPQTPTAAFAPSRGGGTPGMVPQTPLAGSRAGGGTPSNMVPQTPPNAAFARAGGTPVPQTPAAAFDVKPDAGGATPAERG</sequence>
<reference evidence="4" key="1">
    <citation type="submission" date="2023-08" db="EMBL/GenBank/DDBJ databases">
        <authorList>
            <person name="Chen Y."/>
            <person name="Shah S."/>
            <person name="Dougan E. K."/>
            <person name="Thang M."/>
            <person name="Chan C."/>
        </authorList>
    </citation>
    <scope>NUCLEOTIDE SEQUENCE</scope>
</reference>
<gene>
    <name evidence="4" type="ORF">EVOR1521_LOCUS8546</name>
</gene>
<dbReference type="Gene3D" id="3.30.505.10">
    <property type="entry name" value="SH2 domain"/>
    <property type="match status" value="2"/>
</dbReference>
<dbReference type="Pfam" id="PF14635">
    <property type="entry name" value="HHH_7"/>
    <property type="match status" value="1"/>
</dbReference>
<feature type="compositionally biased region" description="Basic residues" evidence="1">
    <location>
        <begin position="683"/>
        <end position="695"/>
    </location>
</feature>
<evidence type="ECO:0000256" key="1">
    <source>
        <dbReference type="SAM" id="MobiDB-lite"/>
    </source>
</evidence>